<evidence type="ECO:0000313" key="2">
    <source>
        <dbReference type="EMBL" id="MEE1876182.1"/>
    </source>
</evidence>
<keyword evidence="3" id="KW-1185">Reference proteome</keyword>
<gene>
    <name evidence="2" type="ORF">VRS74_00605</name>
</gene>
<feature type="transmembrane region" description="Helical" evidence="1">
    <location>
        <begin position="24"/>
        <end position="42"/>
    </location>
</feature>
<comment type="caution">
    <text evidence="2">The sequence shown here is derived from an EMBL/GenBank/DDBJ whole genome shotgun (WGS) entry which is preliminary data.</text>
</comment>
<dbReference type="Proteomes" id="UP001343492">
    <property type="component" value="Unassembled WGS sequence"/>
</dbReference>
<organism evidence="2 3">
    <name type="scientific">Altererythrobacter litoralis</name>
    <dbReference type="NCBI Taxonomy" id="3113904"/>
    <lineage>
        <taxon>Bacteria</taxon>
        <taxon>Pseudomonadati</taxon>
        <taxon>Pseudomonadota</taxon>
        <taxon>Alphaproteobacteria</taxon>
        <taxon>Sphingomonadales</taxon>
        <taxon>Erythrobacteraceae</taxon>
        <taxon>Altererythrobacter</taxon>
    </lineage>
</organism>
<name>A0ABU7GB48_9SPHN</name>
<evidence type="ECO:0000256" key="1">
    <source>
        <dbReference type="SAM" id="Phobius"/>
    </source>
</evidence>
<keyword evidence="1" id="KW-1133">Transmembrane helix</keyword>
<reference evidence="2 3" key="1">
    <citation type="submission" date="2024-01" db="EMBL/GenBank/DDBJ databases">
        <title>The genome sequence of Erythrobacteraceae sp. strain 1XM1-14.</title>
        <authorList>
            <person name="Liu Y."/>
        </authorList>
    </citation>
    <scope>NUCLEOTIDE SEQUENCE [LARGE SCALE GENOMIC DNA]</scope>
    <source>
        <strain evidence="2 3">1XM1-14</strain>
    </source>
</reference>
<protein>
    <submittedName>
        <fullName evidence="2">Uncharacterized protein</fullName>
    </submittedName>
</protein>
<accession>A0ABU7GB48</accession>
<dbReference type="InterPro" id="IPR021730">
    <property type="entry name" value="YdbH"/>
</dbReference>
<dbReference type="EMBL" id="JAZDQV010000001">
    <property type="protein sequence ID" value="MEE1876182.1"/>
    <property type="molecule type" value="Genomic_DNA"/>
</dbReference>
<keyword evidence="1" id="KW-0812">Transmembrane</keyword>
<proteinExistence type="predicted"/>
<dbReference type="Pfam" id="PF11739">
    <property type="entry name" value="YdbH-like"/>
    <property type="match status" value="1"/>
</dbReference>
<dbReference type="RefSeq" id="WP_354143295.1">
    <property type="nucleotide sequence ID" value="NZ_JAZDQV010000001.1"/>
</dbReference>
<evidence type="ECO:0000313" key="3">
    <source>
        <dbReference type="Proteomes" id="UP001343492"/>
    </source>
</evidence>
<sequence length="145" mass="16349">MADAEAPSEYTATTRRYWPRRRRWQVLLVLLIVLVVTSIVAWRSREKIADNLIASQLEQLGIEATYDIESIGPTRQVLTNVVIGDPARPDLSVERIELVPTVRWWGAGIGSVTVVRPRLRASYRDGKFSLGALDPLLEQESEPKP</sequence>
<keyword evidence="1" id="KW-0472">Membrane</keyword>